<dbReference type="PROSITE" id="PS50893">
    <property type="entry name" value="ABC_TRANSPORTER_2"/>
    <property type="match status" value="2"/>
</dbReference>
<comment type="caution">
    <text evidence="4">The sequence shown here is derived from an EMBL/GenBank/DDBJ whole genome shotgun (WGS) entry which is preliminary data.</text>
</comment>
<feature type="domain" description="ABC transporter" evidence="3">
    <location>
        <begin position="263"/>
        <end position="505"/>
    </location>
</feature>
<dbReference type="InterPro" id="IPR003439">
    <property type="entry name" value="ABC_transporter-like_ATP-bd"/>
</dbReference>
<protein>
    <submittedName>
        <fullName evidence="4">ATP-binding cassette domain-containing protein</fullName>
    </submittedName>
</protein>
<keyword evidence="1" id="KW-0547">Nucleotide-binding</keyword>
<feature type="domain" description="ABC transporter" evidence="3">
    <location>
        <begin position="22"/>
        <end position="255"/>
    </location>
</feature>
<dbReference type="InterPro" id="IPR050107">
    <property type="entry name" value="ABC_carbohydrate_import_ATPase"/>
</dbReference>
<keyword evidence="2 4" id="KW-0067">ATP-binding</keyword>
<name>A0ABV0KCE8_9CYAN</name>
<dbReference type="InterPro" id="IPR027417">
    <property type="entry name" value="P-loop_NTPase"/>
</dbReference>
<evidence type="ECO:0000256" key="1">
    <source>
        <dbReference type="ARBA" id="ARBA00022741"/>
    </source>
</evidence>
<dbReference type="SUPFAM" id="SSF52540">
    <property type="entry name" value="P-loop containing nucleoside triphosphate hydrolases"/>
    <property type="match status" value="2"/>
</dbReference>
<dbReference type="InterPro" id="IPR003593">
    <property type="entry name" value="AAA+_ATPase"/>
</dbReference>
<dbReference type="EMBL" id="JAMPLM010000001">
    <property type="protein sequence ID" value="MEP1056899.1"/>
    <property type="molecule type" value="Genomic_DNA"/>
</dbReference>
<dbReference type="CDD" id="cd03216">
    <property type="entry name" value="ABC_Carb_Monos_I"/>
    <property type="match status" value="1"/>
</dbReference>
<reference evidence="4 5" key="1">
    <citation type="submission" date="2022-04" db="EMBL/GenBank/DDBJ databases">
        <title>Positive selection, recombination, and allopatry shape intraspecific diversity of widespread and dominant cyanobacteria.</title>
        <authorList>
            <person name="Wei J."/>
            <person name="Shu W."/>
            <person name="Hu C."/>
        </authorList>
    </citation>
    <scope>NUCLEOTIDE SEQUENCE [LARGE SCALE GENOMIC DNA]</scope>
    <source>
        <strain evidence="4 5">AS-A4</strain>
    </source>
</reference>
<dbReference type="RefSeq" id="WP_206756115.1">
    <property type="nucleotide sequence ID" value="NZ_JAMPLM010000001.1"/>
</dbReference>
<organism evidence="4 5">
    <name type="scientific">Stenomitos frigidus AS-A4</name>
    <dbReference type="NCBI Taxonomy" id="2933935"/>
    <lineage>
        <taxon>Bacteria</taxon>
        <taxon>Bacillati</taxon>
        <taxon>Cyanobacteriota</taxon>
        <taxon>Cyanophyceae</taxon>
        <taxon>Leptolyngbyales</taxon>
        <taxon>Leptolyngbyaceae</taxon>
        <taxon>Stenomitos</taxon>
    </lineage>
</organism>
<dbReference type="Pfam" id="PF00005">
    <property type="entry name" value="ABC_tran"/>
    <property type="match status" value="2"/>
</dbReference>
<dbReference type="PANTHER" id="PTHR43790">
    <property type="entry name" value="CARBOHYDRATE TRANSPORT ATP-BINDING PROTEIN MG119-RELATED"/>
    <property type="match status" value="1"/>
</dbReference>
<dbReference type="GO" id="GO:0005524">
    <property type="term" value="F:ATP binding"/>
    <property type="evidence" value="ECO:0007669"/>
    <property type="project" value="UniProtKB-KW"/>
</dbReference>
<dbReference type="Gene3D" id="3.40.50.300">
    <property type="entry name" value="P-loop containing nucleotide triphosphate hydrolases"/>
    <property type="match status" value="2"/>
</dbReference>
<gene>
    <name evidence="4" type="ORF">NDI38_00515</name>
</gene>
<dbReference type="PANTHER" id="PTHR43790:SF4">
    <property type="entry name" value="GUANOSINE IMPORT ATP-BINDING PROTEIN NUPO"/>
    <property type="match status" value="1"/>
</dbReference>
<dbReference type="SMART" id="SM00382">
    <property type="entry name" value="AAA"/>
    <property type="match status" value="2"/>
</dbReference>
<evidence type="ECO:0000256" key="2">
    <source>
        <dbReference type="ARBA" id="ARBA00022840"/>
    </source>
</evidence>
<evidence type="ECO:0000313" key="5">
    <source>
        <dbReference type="Proteomes" id="UP001476950"/>
    </source>
</evidence>
<accession>A0ABV0KCE8</accession>
<proteinExistence type="predicted"/>
<evidence type="ECO:0000259" key="3">
    <source>
        <dbReference type="PROSITE" id="PS50893"/>
    </source>
</evidence>
<keyword evidence="5" id="KW-1185">Reference proteome</keyword>
<evidence type="ECO:0000313" key="4">
    <source>
        <dbReference type="EMBL" id="MEP1056899.1"/>
    </source>
</evidence>
<dbReference type="Proteomes" id="UP001476950">
    <property type="component" value="Unassembled WGS sequence"/>
</dbReference>
<sequence length="516" mass="56024">MKAKSFYPLAFSIPFVASAMKVELQNICKRFGTVQANDDVSLTVEAGSIHGLLGENGAGKSTLVKVLSGFITRDRGTLLLDGRPVEVKTPADAIAVGIGMLHQDPLDFPPLSVLDNFLVGKSGSLFTNRRQAFRDFQRLAAQFNFALNANEKVSNLTVGERQQLEILRLLSLGVKTLILDEPTTGISASQKDELFAAAEQLAAQGKSIIFVSHKLEDVNALCDRVTVMRHGQVVGNLEIPCPDEALVELMFGRELAPPVKPKTRQDAIALELKTISLSTDRLSVKIPDLTVHQGEVIGLAGLEGGGQQLLLLLCAGLLKASSGTIRVNDVDMTAKLYREYLTAGIGYSPADRLRDGLIRGLSIHEHVALRTPPNGFFVDWKGTLEKALHAIALFNIRGKPQTHVERLSGGNQQRTQLALLPVPLNLLLMEHPTRGLDIESVLWVWQQLIARCEGGTAIIFTSSDLDEIMQYSDRVIVFSGDVVSEPIDVAELTVDRLGQMIGGKMGAQSQKLSVST</sequence>